<feature type="domain" description="Protein kinase" evidence="10">
    <location>
        <begin position="31"/>
        <end position="650"/>
    </location>
</feature>
<reference evidence="11" key="1">
    <citation type="submission" date="2021-02" db="EMBL/GenBank/DDBJ databases">
        <title>First Annotated Genome of the Yellow-green Alga Tribonema minus.</title>
        <authorList>
            <person name="Mahan K.M."/>
        </authorList>
    </citation>
    <scope>NUCLEOTIDE SEQUENCE</scope>
    <source>
        <strain evidence="11">UTEX B ZZ1240</strain>
    </source>
</reference>
<evidence type="ECO:0000256" key="8">
    <source>
        <dbReference type="ARBA" id="ARBA00048679"/>
    </source>
</evidence>
<name>A0A836CC79_9STRA</name>
<dbReference type="EMBL" id="JAFCMP010000512">
    <property type="protein sequence ID" value="KAG5178841.1"/>
    <property type="molecule type" value="Genomic_DNA"/>
</dbReference>
<evidence type="ECO:0000256" key="7">
    <source>
        <dbReference type="ARBA" id="ARBA00047899"/>
    </source>
</evidence>
<evidence type="ECO:0000256" key="2">
    <source>
        <dbReference type="ARBA" id="ARBA00022527"/>
    </source>
</evidence>
<keyword evidence="4" id="KW-0547">Nucleotide-binding</keyword>
<evidence type="ECO:0000256" key="4">
    <source>
        <dbReference type="ARBA" id="ARBA00022741"/>
    </source>
</evidence>
<comment type="catalytic activity">
    <reaction evidence="8">
        <text>L-seryl-[protein] + ATP = O-phospho-L-seryl-[protein] + ADP + H(+)</text>
        <dbReference type="Rhea" id="RHEA:17989"/>
        <dbReference type="Rhea" id="RHEA-COMP:9863"/>
        <dbReference type="Rhea" id="RHEA-COMP:11604"/>
        <dbReference type="ChEBI" id="CHEBI:15378"/>
        <dbReference type="ChEBI" id="CHEBI:29999"/>
        <dbReference type="ChEBI" id="CHEBI:30616"/>
        <dbReference type="ChEBI" id="CHEBI:83421"/>
        <dbReference type="ChEBI" id="CHEBI:456216"/>
        <dbReference type="EC" id="2.7.11.1"/>
    </reaction>
</comment>
<dbReference type="GO" id="GO:0004674">
    <property type="term" value="F:protein serine/threonine kinase activity"/>
    <property type="evidence" value="ECO:0007669"/>
    <property type="project" value="UniProtKB-KW"/>
</dbReference>
<keyword evidence="6" id="KW-0067">ATP-binding</keyword>
<evidence type="ECO:0000256" key="3">
    <source>
        <dbReference type="ARBA" id="ARBA00022679"/>
    </source>
</evidence>
<feature type="compositionally biased region" description="Low complexity" evidence="9">
    <location>
        <begin position="784"/>
        <end position="798"/>
    </location>
</feature>
<proteinExistence type="predicted"/>
<keyword evidence="2" id="KW-0723">Serine/threonine-protein kinase</keyword>
<protein>
    <recommendedName>
        <fullName evidence="1">non-specific serine/threonine protein kinase</fullName>
        <ecNumber evidence="1">2.7.11.1</ecNumber>
    </recommendedName>
</protein>
<dbReference type="Pfam" id="PF00069">
    <property type="entry name" value="Pkinase"/>
    <property type="match status" value="2"/>
</dbReference>
<evidence type="ECO:0000256" key="1">
    <source>
        <dbReference type="ARBA" id="ARBA00012513"/>
    </source>
</evidence>
<feature type="compositionally biased region" description="Low complexity" evidence="9">
    <location>
        <begin position="717"/>
        <end position="729"/>
    </location>
</feature>
<dbReference type="InterPro" id="IPR008271">
    <property type="entry name" value="Ser/Thr_kinase_AS"/>
</dbReference>
<dbReference type="PROSITE" id="PS50011">
    <property type="entry name" value="PROTEIN_KINASE_DOM"/>
    <property type="match status" value="1"/>
</dbReference>
<dbReference type="Gene3D" id="1.10.510.10">
    <property type="entry name" value="Transferase(Phosphotransferase) domain 1"/>
    <property type="match status" value="3"/>
</dbReference>
<keyword evidence="5" id="KW-0418">Kinase</keyword>
<feature type="region of interest" description="Disordered" evidence="9">
    <location>
        <begin position="647"/>
        <end position="696"/>
    </location>
</feature>
<feature type="region of interest" description="Disordered" evidence="9">
    <location>
        <begin position="717"/>
        <end position="743"/>
    </location>
</feature>
<dbReference type="InterPro" id="IPR000719">
    <property type="entry name" value="Prot_kinase_dom"/>
</dbReference>
<feature type="compositionally biased region" description="Gly residues" evidence="9">
    <location>
        <begin position="893"/>
        <end position="910"/>
    </location>
</feature>
<evidence type="ECO:0000313" key="12">
    <source>
        <dbReference type="Proteomes" id="UP000664859"/>
    </source>
</evidence>
<keyword evidence="3" id="KW-0808">Transferase</keyword>
<feature type="region of interest" description="Disordered" evidence="9">
    <location>
        <begin position="762"/>
        <end position="803"/>
    </location>
</feature>
<feature type="region of interest" description="Disordered" evidence="9">
    <location>
        <begin position="817"/>
        <end position="940"/>
    </location>
</feature>
<organism evidence="11 12">
    <name type="scientific">Tribonema minus</name>
    <dbReference type="NCBI Taxonomy" id="303371"/>
    <lineage>
        <taxon>Eukaryota</taxon>
        <taxon>Sar</taxon>
        <taxon>Stramenopiles</taxon>
        <taxon>Ochrophyta</taxon>
        <taxon>PX clade</taxon>
        <taxon>Xanthophyceae</taxon>
        <taxon>Tribonematales</taxon>
        <taxon>Tribonemataceae</taxon>
        <taxon>Tribonema</taxon>
    </lineage>
</organism>
<evidence type="ECO:0000259" key="10">
    <source>
        <dbReference type="PROSITE" id="PS50011"/>
    </source>
</evidence>
<dbReference type="PANTHER" id="PTHR43895:SF32">
    <property type="entry name" value="SERINE_THREONINE-PROTEIN KINASE CHK1"/>
    <property type="match status" value="1"/>
</dbReference>
<dbReference type="SUPFAM" id="SSF56112">
    <property type="entry name" value="Protein kinase-like (PK-like)"/>
    <property type="match status" value="2"/>
</dbReference>
<dbReference type="OrthoDB" id="539158at2759"/>
<feature type="region of interest" description="Disordered" evidence="9">
    <location>
        <begin position="140"/>
        <end position="202"/>
    </location>
</feature>
<dbReference type="InterPro" id="IPR011009">
    <property type="entry name" value="Kinase-like_dom_sf"/>
</dbReference>
<comment type="caution">
    <text evidence="11">The sequence shown here is derived from an EMBL/GenBank/DDBJ whole genome shotgun (WGS) entry which is preliminary data.</text>
</comment>
<gene>
    <name evidence="11" type="ORF">JKP88DRAFT_350214</name>
</gene>
<evidence type="ECO:0000256" key="6">
    <source>
        <dbReference type="ARBA" id="ARBA00022840"/>
    </source>
</evidence>
<dbReference type="Gene3D" id="3.30.200.20">
    <property type="entry name" value="Phosphorylase Kinase, domain 1"/>
    <property type="match status" value="1"/>
</dbReference>
<dbReference type="PANTHER" id="PTHR43895">
    <property type="entry name" value="CALCIUM/CALMODULIN-DEPENDENT PROTEIN KINASE KINASE-RELATED"/>
    <property type="match status" value="1"/>
</dbReference>
<keyword evidence="12" id="KW-1185">Reference proteome</keyword>
<dbReference type="GO" id="GO:0007165">
    <property type="term" value="P:signal transduction"/>
    <property type="evidence" value="ECO:0007669"/>
    <property type="project" value="TreeGrafter"/>
</dbReference>
<dbReference type="AlphaFoldDB" id="A0A836CC79"/>
<comment type="catalytic activity">
    <reaction evidence="7">
        <text>L-threonyl-[protein] + ATP = O-phospho-L-threonyl-[protein] + ADP + H(+)</text>
        <dbReference type="Rhea" id="RHEA:46608"/>
        <dbReference type="Rhea" id="RHEA-COMP:11060"/>
        <dbReference type="Rhea" id="RHEA-COMP:11605"/>
        <dbReference type="ChEBI" id="CHEBI:15378"/>
        <dbReference type="ChEBI" id="CHEBI:30013"/>
        <dbReference type="ChEBI" id="CHEBI:30616"/>
        <dbReference type="ChEBI" id="CHEBI:61977"/>
        <dbReference type="ChEBI" id="CHEBI:456216"/>
        <dbReference type="EC" id="2.7.11.1"/>
    </reaction>
</comment>
<dbReference type="Proteomes" id="UP000664859">
    <property type="component" value="Unassembled WGS sequence"/>
</dbReference>
<dbReference type="EC" id="2.7.11.1" evidence="1"/>
<accession>A0A836CC79</accession>
<feature type="compositionally biased region" description="Pro residues" evidence="9">
    <location>
        <begin position="826"/>
        <end position="839"/>
    </location>
</feature>
<evidence type="ECO:0000256" key="9">
    <source>
        <dbReference type="SAM" id="MobiDB-lite"/>
    </source>
</evidence>
<evidence type="ECO:0000313" key="11">
    <source>
        <dbReference type="EMBL" id="KAG5178841.1"/>
    </source>
</evidence>
<feature type="compositionally biased region" description="Basic and acidic residues" evidence="9">
    <location>
        <begin position="167"/>
        <end position="182"/>
    </location>
</feature>
<evidence type="ECO:0000256" key="5">
    <source>
        <dbReference type="ARBA" id="ARBA00022777"/>
    </source>
</evidence>
<feature type="compositionally biased region" description="Low complexity" evidence="9">
    <location>
        <begin position="762"/>
        <end position="772"/>
    </location>
</feature>
<dbReference type="SMART" id="SM00220">
    <property type="entry name" value="S_TKc"/>
    <property type="match status" value="1"/>
</dbReference>
<feature type="compositionally biased region" description="Gly residues" evidence="9">
    <location>
        <begin position="651"/>
        <end position="664"/>
    </location>
</feature>
<dbReference type="GO" id="GO:0005524">
    <property type="term" value="F:ATP binding"/>
    <property type="evidence" value="ECO:0007669"/>
    <property type="project" value="UniProtKB-KW"/>
</dbReference>
<feature type="compositionally biased region" description="Low complexity" evidence="9">
    <location>
        <begin position="873"/>
        <end position="885"/>
    </location>
</feature>
<sequence>MESRPRHVKPTRVSRYDGQNIWTCDGPTPDYELGSFLGGGAAGVVYEAECVQTKRSYAIKVLNPTGYKLSAPAALRQCEVAAKGAPFSESEGPLTEAHVWWLLQPNTRQLLAAYFDARTGQLRELTLPRCAALWGLDALPPPQQQQQQHPSDANGGGGGSAARRAARAREKEAQRAAKERGGEGVGPGAVADKWGAGAAKQQQQQHALAQAAQQQQQAKQQQVVVNGEAVTIPALPPKYAAFLAARAHIFREISSMRTLSSHPNILGLKDALELVQDTKATVFLVLELARGGELFDRIKIDCGAEEHTARGYFRQLLGGVRHCHDRGVCHRDLKPENLLLADNSEHPVLKIADFGFSALLLPERAFRFEDTALLQLLPAALHLGFVDESAMSPKGVGAARRRGRDVKAFVFFNPDLAVSGSGGIAADPGYDKPYYVAPEVLGSGGVAADPGYDKPYYVAPEVLGSGGVAADPGYDGTKADCWSMGVILYAMLAGSLPFEKDLHTCLRFEKFSAWARTPAHSRTLREHCIILFASARGRAPRPLARAARALHHPYDFSAWARTPARSRALRDHCIIPFAAWARTPARSRALREHCIIPPAPLHDAALGLDYPPWFFLRHLSAGAKSLLSGLLHPDPRSRLSVRQALNHPWVRGGGDGGAAAAGGGSRRHRRRRCPRQGPELQGVEEESATSVAAEQQEQDGVVAAAAALTLQPAAASDARAPPAAAPLPAEHQHSCPARTSQQPVRAIAAEPIIVESPPLLMSAAGRQQQQQQHARRAAQPPPRTSSSAHQQPQAAHACAPPPPPVEVIVPTLIAAAAPQQQQQPAAAPPLTPTATPPPQQQQQRRWQSLDPELFSSPPLAPRGGRGGEPPSPAAFALGASAADGGFHSRRGAQGAGGEDAKQEGGGGQGGEAARKGNAGGTGEGGGEEVPPVCRGPQVARSSRFTTNVPATEVLRKVSAIINEDPHPLPYPYQKITQKAVVHWRDFRLEVMRGGVLVCTVQIYLMRPAAAQGRQYDKEVLSCGGGGQGGSCTGLYMVEFLRGQIDIFLFKRLYEGVRKQLSTLVKHDYRLMDFTHMR</sequence>
<feature type="compositionally biased region" description="Basic residues" evidence="9">
    <location>
        <begin position="665"/>
        <end position="674"/>
    </location>
</feature>
<dbReference type="PROSITE" id="PS00108">
    <property type="entry name" value="PROTEIN_KINASE_ST"/>
    <property type="match status" value="1"/>
</dbReference>